<keyword evidence="7" id="KW-1185">Reference proteome</keyword>
<gene>
    <name evidence="6" type="ORF">P8C59_003763</name>
</gene>
<sequence length="216" mass="23052">MASRPQHVVVISLGNPPPLRHTLHSAGHLALEALVKSGLISNQPPFAKASFGNRKVLASVGPRYTLLQCPSQMNISGQWISRMWKADFMGNTKNAGFSPHSVGLVIVADDLEEQLGVVKIRAWSSSARGHNGIKSIQAAMKSPGLAPWARISIGVGRPGGRDHSTVSDYVLGAIPAPALEFLEVKSPDLVHGRMRELEQTWILEADAVNTTASAGS</sequence>
<dbReference type="EMBL" id="JAQQPM010000003">
    <property type="protein sequence ID" value="KAK2069159.1"/>
    <property type="molecule type" value="Genomic_DNA"/>
</dbReference>
<evidence type="ECO:0000313" key="6">
    <source>
        <dbReference type="EMBL" id="KAK2069159.1"/>
    </source>
</evidence>
<dbReference type="EC" id="3.1.1.29" evidence="1"/>
<evidence type="ECO:0000256" key="5">
    <source>
        <dbReference type="ARBA" id="ARBA00038063"/>
    </source>
</evidence>
<reference evidence="6" key="1">
    <citation type="journal article" date="2023" name="Mol. Plant Microbe Interact.">
        <title>Elucidating the Obligate Nature and Biological Capacity of an Invasive Fungal Corn Pathogen.</title>
        <authorList>
            <person name="MacCready J.S."/>
            <person name="Roggenkamp E.M."/>
            <person name="Gdanetz K."/>
            <person name="Chilvers M.I."/>
        </authorList>
    </citation>
    <scope>NUCLEOTIDE SEQUENCE</scope>
    <source>
        <strain evidence="6">PM02</strain>
    </source>
</reference>
<accession>A0AAD9I224</accession>
<dbReference type="InterPro" id="IPR001328">
    <property type="entry name" value="Pept_tRNA_hydro"/>
</dbReference>
<dbReference type="InterPro" id="IPR018171">
    <property type="entry name" value="Pept_tRNA_hydro_CS"/>
</dbReference>
<keyword evidence="2" id="KW-0820">tRNA-binding</keyword>
<dbReference type="GO" id="GO:0004045">
    <property type="term" value="F:peptidyl-tRNA hydrolase activity"/>
    <property type="evidence" value="ECO:0007669"/>
    <property type="project" value="UniProtKB-EC"/>
</dbReference>
<name>A0AAD9I224_9PEZI</name>
<dbReference type="Proteomes" id="UP001217918">
    <property type="component" value="Unassembled WGS sequence"/>
</dbReference>
<dbReference type="PANTHER" id="PTHR17224">
    <property type="entry name" value="PEPTIDYL-TRNA HYDROLASE"/>
    <property type="match status" value="1"/>
</dbReference>
<comment type="similarity">
    <text evidence="5">Belongs to the PTH family.</text>
</comment>
<proteinExistence type="inferred from homology"/>
<dbReference type="SUPFAM" id="SSF53178">
    <property type="entry name" value="Peptidyl-tRNA hydrolase-like"/>
    <property type="match status" value="1"/>
</dbReference>
<organism evidence="6 7">
    <name type="scientific">Phyllachora maydis</name>
    <dbReference type="NCBI Taxonomy" id="1825666"/>
    <lineage>
        <taxon>Eukaryota</taxon>
        <taxon>Fungi</taxon>
        <taxon>Dikarya</taxon>
        <taxon>Ascomycota</taxon>
        <taxon>Pezizomycotina</taxon>
        <taxon>Sordariomycetes</taxon>
        <taxon>Sordariomycetidae</taxon>
        <taxon>Phyllachorales</taxon>
        <taxon>Phyllachoraceae</taxon>
        <taxon>Phyllachora</taxon>
    </lineage>
</organism>
<evidence type="ECO:0000256" key="4">
    <source>
        <dbReference type="ARBA" id="ARBA00022884"/>
    </source>
</evidence>
<evidence type="ECO:0000256" key="3">
    <source>
        <dbReference type="ARBA" id="ARBA00022801"/>
    </source>
</evidence>
<comment type="caution">
    <text evidence="6">The sequence shown here is derived from an EMBL/GenBank/DDBJ whole genome shotgun (WGS) entry which is preliminary data.</text>
</comment>
<evidence type="ECO:0000256" key="2">
    <source>
        <dbReference type="ARBA" id="ARBA00022555"/>
    </source>
</evidence>
<keyword evidence="3" id="KW-0378">Hydrolase</keyword>
<protein>
    <recommendedName>
        <fullName evidence="1">peptidyl-tRNA hydrolase</fullName>
        <ecNumber evidence="1">3.1.1.29</ecNumber>
    </recommendedName>
</protein>
<dbReference type="PANTHER" id="PTHR17224:SF1">
    <property type="entry name" value="PEPTIDYL-TRNA HYDROLASE"/>
    <property type="match status" value="1"/>
</dbReference>
<evidence type="ECO:0000256" key="1">
    <source>
        <dbReference type="ARBA" id="ARBA00013260"/>
    </source>
</evidence>
<dbReference type="Gene3D" id="3.40.50.1470">
    <property type="entry name" value="Peptidyl-tRNA hydrolase"/>
    <property type="match status" value="1"/>
</dbReference>
<keyword evidence="4" id="KW-0694">RNA-binding</keyword>
<dbReference type="InterPro" id="IPR036416">
    <property type="entry name" value="Pept_tRNA_hydro_sf"/>
</dbReference>
<dbReference type="GO" id="GO:0000049">
    <property type="term" value="F:tRNA binding"/>
    <property type="evidence" value="ECO:0007669"/>
    <property type="project" value="UniProtKB-KW"/>
</dbReference>
<dbReference type="AlphaFoldDB" id="A0AAD9I224"/>
<dbReference type="Pfam" id="PF01195">
    <property type="entry name" value="Pept_tRNA_hydro"/>
    <property type="match status" value="1"/>
</dbReference>
<dbReference type="PROSITE" id="PS01196">
    <property type="entry name" value="PEPT_TRNA_HYDROL_2"/>
    <property type="match status" value="1"/>
</dbReference>
<evidence type="ECO:0000313" key="7">
    <source>
        <dbReference type="Proteomes" id="UP001217918"/>
    </source>
</evidence>